<protein>
    <submittedName>
        <fullName evidence="1">AAA domain containing protein</fullName>
    </submittedName>
</protein>
<gene>
    <name evidence="1" type="ORF">UFOVP75_134</name>
</gene>
<sequence length="445" mass="49966">MNYKYEPDFDEEMMTPKKTLGRLRQLDGLEMRDAPVAAQFSTATSLEGEQVTAYNGATTWYKKCKLSPNYARQKPLYIIAGPAGTGKTTLLGVLAQELCAKYKVAFCTFTGKAAGVLKRSLAANGIEPAFCGTIHRLMYVPEVKLETGEVTGWRRQPELNYDFIVVDEGSMVSGDILEDLLSFHTPILVTGDNAQLAPVGEDVSIMANADVFLTKVRRQALENPIVALSVLIREQGDWRKFVRQSKDPRVQYLNKFDVPSYVMSQFAGFQNRPMSEDPLILCGTNKTRAFLNKTVRLGLKTEEILVPNERVICLKNSYFEGELLANGCRGQIDSVGFSANPLQVRAKATFLDEGLELSDAYMSKPQFGRDKTYKTFAEASEMYRSWYEVGLLFDYGYCLTAFKSQGSQARKGIIYVEQYQQSMDEFVRALYTQATRFSDSVVLCF</sequence>
<dbReference type="EMBL" id="LR796209">
    <property type="protein sequence ID" value="CAB4127313.1"/>
    <property type="molecule type" value="Genomic_DNA"/>
</dbReference>
<dbReference type="SUPFAM" id="SSF52540">
    <property type="entry name" value="P-loop containing nucleoside triphosphate hydrolases"/>
    <property type="match status" value="1"/>
</dbReference>
<dbReference type="Pfam" id="PF13604">
    <property type="entry name" value="AAA_30"/>
    <property type="match status" value="1"/>
</dbReference>
<proteinExistence type="predicted"/>
<dbReference type="InterPro" id="IPR027417">
    <property type="entry name" value="P-loop_NTPase"/>
</dbReference>
<accession>A0A6J5L289</accession>
<name>A0A6J5L289_9CAUD</name>
<dbReference type="Gene3D" id="3.40.50.300">
    <property type="entry name" value="P-loop containing nucleotide triphosphate hydrolases"/>
    <property type="match status" value="2"/>
</dbReference>
<evidence type="ECO:0000313" key="1">
    <source>
        <dbReference type="EMBL" id="CAB4127313.1"/>
    </source>
</evidence>
<organism evidence="1">
    <name type="scientific">uncultured Caudovirales phage</name>
    <dbReference type="NCBI Taxonomy" id="2100421"/>
    <lineage>
        <taxon>Viruses</taxon>
        <taxon>Duplodnaviria</taxon>
        <taxon>Heunggongvirae</taxon>
        <taxon>Uroviricota</taxon>
        <taxon>Caudoviricetes</taxon>
        <taxon>Peduoviridae</taxon>
        <taxon>Maltschvirus</taxon>
        <taxon>Maltschvirus maltsch</taxon>
    </lineage>
</organism>
<reference evidence="1" key="1">
    <citation type="submission" date="2020-04" db="EMBL/GenBank/DDBJ databases">
        <authorList>
            <person name="Chiriac C."/>
            <person name="Salcher M."/>
            <person name="Ghai R."/>
            <person name="Kavagutti S V."/>
        </authorList>
    </citation>
    <scope>NUCLEOTIDE SEQUENCE</scope>
</reference>